<dbReference type="EMBL" id="CP035945">
    <property type="protein sequence ID" value="QBE95357.1"/>
    <property type="molecule type" value="Genomic_DNA"/>
</dbReference>
<feature type="transmembrane region" description="Helical" evidence="15">
    <location>
        <begin position="15"/>
        <end position="36"/>
    </location>
</feature>
<dbReference type="CDD" id="cd06225">
    <property type="entry name" value="HAMP"/>
    <property type="match status" value="1"/>
</dbReference>
<evidence type="ECO:0000256" key="3">
    <source>
        <dbReference type="ARBA" id="ARBA00012438"/>
    </source>
</evidence>
<dbReference type="PRINTS" id="PR00344">
    <property type="entry name" value="BCTRLSENSOR"/>
</dbReference>
<reference evidence="17 18" key="1">
    <citation type="submission" date="2019-01" db="EMBL/GenBank/DDBJ databases">
        <title>PMF-metabolizing Aryl O-demethylase.</title>
        <authorList>
            <person name="Kim M."/>
        </authorList>
    </citation>
    <scope>NUCLEOTIDE SEQUENCE [LARGE SCALE GENOMIC DNA]</scope>
    <source>
        <strain evidence="17 18">PMF1</strain>
    </source>
</reference>
<keyword evidence="14" id="KW-0175">Coiled coil</keyword>
<name>A0A4P6LWY7_9FIRM</name>
<evidence type="ECO:0000256" key="6">
    <source>
        <dbReference type="ARBA" id="ARBA00022679"/>
    </source>
</evidence>
<keyword evidence="13 15" id="KW-0472">Membrane</keyword>
<evidence type="ECO:0000256" key="14">
    <source>
        <dbReference type="SAM" id="Coils"/>
    </source>
</evidence>
<keyword evidence="8" id="KW-0547">Nucleotide-binding</keyword>
<dbReference type="GO" id="GO:0005886">
    <property type="term" value="C:plasma membrane"/>
    <property type="evidence" value="ECO:0007669"/>
    <property type="project" value="UniProtKB-SubCell"/>
</dbReference>
<dbReference type="SMART" id="SM00387">
    <property type="entry name" value="HATPase_c"/>
    <property type="match status" value="1"/>
</dbReference>
<evidence type="ECO:0000256" key="13">
    <source>
        <dbReference type="ARBA" id="ARBA00023136"/>
    </source>
</evidence>
<dbReference type="Pfam" id="PF06580">
    <property type="entry name" value="His_kinase"/>
    <property type="match status" value="1"/>
</dbReference>
<evidence type="ECO:0000259" key="16">
    <source>
        <dbReference type="PROSITE" id="PS50885"/>
    </source>
</evidence>
<evidence type="ECO:0000256" key="2">
    <source>
        <dbReference type="ARBA" id="ARBA00004651"/>
    </source>
</evidence>
<evidence type="ECO:0000256" key="15">
    <source>
        <dbReference type="SAM" id="Phobius"/>
    </source>
</evidence>
<dbReference type="InterPro" id="IPR004358">
    <property type="entry name" value="Sig_transdc_His_kin-like_C"/>
</dbReference>
<dbReference type="Gene3D" id="6.10.340.10">
    <property type="match status" value="1"/>
</dbReference>
<evidence type="ECO:0000256" key="10">
    <source>
        <dbReference type="ARBA" id="ARBA00022840"/>
    </source>
</evidence>
<accession>A0A4P6LWY7</accession>
<evidence type="ECO:0000256" key="5">
    <source>
        <dbReference type="ARBA" id="ARBA00022553"/>
    </source>
</evidence>
<dbReference type="InterPro" id="IPR003594">
    <property type="entry name" value="HATPase_dom"/>
</dbReference>
<feature type="domain" description="HAMP" evidence="16">
    <location>
        <begin position="296"/>
        <end position="347"/>
    </location>
</feature>
<sequence length="583" mass="67012">MREGTAMRKRLKDSLWLQLIAFTALIMFFLLAAYAVTDSYSSKILRERTIDLNDKILLQVEGKMEDFHDTLDHVATAMAYAPTTYDYFTIDPVARVMASEDLSEIFSNTVLLESDIAGIYLYDTSLNQIAAMGKAANNPDFVRNLKKHMEFGDLFYLNQAGVPFYPVYFPVYDLNNRQYGVQIGMCVMMMRTDNLAGLLEDSQATEHTQVYLLDGNDQIIASRGNNELEELDSSMMRSSDEYYVKVRNVPMDSWKVVSRIPESEMSTSRDGSKKFVTTAYAVSLALLVLLVWFCYKRFVGPMHQVDRFIQGIVDKPGERMEIEREDEIGTVVHSLNHMLDKQQKMNQEIQDSQKKMYEAEIAKKQLQVLAYQNQINPHFLYNTFECICSMALYYEVEDIAEITMALSKVFRFAVKGENLVSVEEEVSYIREYAKIIDYRFMGKIDVNIELDDSVRNKRVIKLMLQPLVENAVFHGLEQKLEDGEVNVSIEMQNEDHMIFVVEDNGCGIEPAKLVWMRDNLDSRPTGQKGIGVANIYQRLKLFYGEDVVFRIESKQGKGTRITIIIPDEVEERGRENVQNLSGR</sequence>
<evidence type="ECO:0000256" key="7">
    <source>
        <dbReference type="ARBA" id="ARBA00022692"/>
    </source>
</evidence>
<evidence type="ECO:0000313" key="17">
    <source>
        <dbReference type="EMBL" id="QBE95357.1"/>
    </source>
</evidence>
<dbReference type="PANTHER" id="PTHR34220:SF11">
    <property type="entry name" value="SENSOR PROTEIN KINASE HPTS"/>
    <property type="match status" value="1"/>
</dbReference>
<dbReference type="InterPro" id="IPR010559">
    <property type="entry name" value="Sig_transdc_His_kin_internal"/>
</dbReference>
<dbReference type="InterPro" id="IPR003660">
    <property type="entry name" value="HAMP_dom"/>
</dbReference>
<protein>
    <recommendedName>
        <fullName evidence="3">histidine kinase</fullName>
        <ecNumber evidence="3">2.7.13.3</ecNumber>
    </recommendedName>
</protein>
<dbReference type="EC" id="2.7.13.3" evidence="3"/>
<keyword evidence="11 15" id="KW-1133">Transmembrane helix</keyword>
<evidence type="ECO:0000256" key="1">
    <source>
        <dbReference type="ARBA" id="ARBA00000085"/>
    </source>
</evidence>
<evidence type="ECO:0000256" key="12">
    <source>
        <dbReference type="ARBA" id="ARBA00023012"/>
    </source>
</evidence>
<organism evidence="17 18">
    <name type="scientific">Blautia producta</name>
    <dbReference type="NCBI Taxonomy" id="33035"/>
    <lineage>
        <taxon>Bacteria</taxon>
        <taxon>Bacillati</taxon>
        <taxon>Bacillota</taxon>
        <taxon>Clostridia</taxon>
        <taxon>Lachnospirales</taxon>
        <taxon>Lachnospiraceae</taxon>
        <taxon>Blautia</taxon>
    </lineage>
</organism>
<evidence type="ECO:0000256" key="4">
    <source>
        <dbReference type="ARBA" id="ARBA00022475"/>
    </source>
</evidence>
<keyword evidence="4" id="KW-1003">Cell membrane</keyword>
<dbReference type="SUPFAM" id="SSF55874">
    <property type="entry name" value="ATPase domain of HSP90 chaperone/DNA topoisomerase II/histidine kinase"/>
    <property type="match status" value="1"/>
</dbReference>
<dbReference type="InterPro" id="IPR050640">
    <property type="entry name" value="Bact_2-comp_sensor_kinase"/>
</dbReference>
<evidence type="ECO:0000256" key="11">
    <source>
        <dbReference type="ARBA" id="ARBA00022989"/>
    </source>
</evidence>
<evidence type="ECO:0000313" key="18">
    <source>
        <dbReference type="Proteomes" id="UP000289794"/>
    </source>
</evidence>
<dbReference type="GO" id="GO:0005524">
    <property type="term" value="F:ATP binding"/>
    <property type="evidence" value="ECO:0007669"/>
    <property type="project" value="UniProtKB-KW"/>
</dbReference>
<dbReference type="GO" id="GO:0000155">
    <property type="term" value="F:phosphorelay sensor kinase activity"/>
    <property type="evidence" value="ECO:0007669"/>
    <property type="project" value="InterPro"/>
</dbReference>
<gene>
    <name evidence="17" type="ORF">PMF13cell1_00878</name>
</gene>
<evidence type="ECO:0000256" key="9">
    <source>
        <dbReference type="ARBA" id="ARBA00022777"/>
    </source>
</evidence>
<feature type="transmembrane region" description="Helical" evidence="15">
    <location>
        <begin position="275"/>
        <end position="293"/>
    </location>
</feature>
<dbReference type="PANTHER" id="PTHR34220">
    <property type="entry name" value="SENSOR HISTIDINE KINASE YPDA"/>
    <property type="match status" value="1"/>
</dbReference>
<dbReference type="InterPro" id="IPR036890">
    <property type="entry name" value="HATPase_C_sf"/>
</dbReference>
<dbReference type="KEGG" id="bpro:PMF13cell1_00878"/>
<proteinExistence type="predicted"/>
<keyword evidence="7 15" id="KW-0812">Transmembrane</keyword>
<comment type="catalytic activity">
    <reaction evidence="1">
        <text>ATP + protein L-histidine = ADP + protein N-phospho-L-histidine.</text>
        <dbReference type="EC" id="2.7.13.3"/>
    </reaction>
</comment>
<dbReference type="Pfam" id="PF02518">
    <property type="entry name" value="HATPase_c"/>
    <property type="match status" value="1"/>
</dbReference>
<keyword evidence="12" id="KW-0902">Two-component regulatory system</keyword>
<dbReference type="Proteomes" id="UP000289794">
    <property type="component" value="Chromosome"/>
</dbReference>
<comment type="subcellular location">
    <subcellularLocation>
        <location evidence="2">Cell membrane</location>
        <topology evidence="2">Multi-pass membrane protein</topology>
    </subcellularLocation>
</comment>
<dbReference type="PROSITE" id="PS50885">
    <property type="entry name" value="HAMP"/>
    <property type="match status" value="1"/>
</dbReference>
<keyword evidence="6 17" id="KW-0808">Transferase</keyword>
<evidence type="ECO:0000256" key="8">
    <source>
        <dbReference type="ARBA" id="ARBA00022741"/>
    </source>
</evidence>
<keyword evidence="10" id="KW-0067">ATP-binding</keyword>
<feature type="coiled-coil region" evidence="14">
    <location>
        <begin position="335"/>
        <end position="374"/>
    </location>
</feature>
<keyword evidence="9 17" id="KW-0418">Kinase</keyword>
<dbReference type="Gene3D" id="3.30.565.10">
    <property type="entry name" value="Histidine kinase-like ATPase, C-terminal domain"/>
    <property type="match status" value="1"/>
</dbReference>
<dbReference type="AlphaFoldDB" id="A0A4P6LWY7"/>
<keyword evidence="5" id="KW-0597">Phosphoprotein</keyword>